<organism evidence="1 2">
    <name type="scientific">Chaenocephalus aceratus</name>
    <name type="common">Blackfin icefish</name>
    <name type="synonym">Chaenichthys aceratus</name>
    <dbReference type="NCBI Taxonomy" id="36190"/>
    <lineage>
        <taxon>Eukaryota</taxon>
        <taxon>Metazoa</taxon>
        <taxon>Chordata</taxon>
        <taxon>Craniata</taxon>
        <taxon>Vertebrata</taxon>
        <taxon>Euteleostomi</taxon>
        <taxon>Actinopterygii</taxon>
        <taxon>Neopterygii</taxon>
        <taxon>Teleostei</taxon>
        <taxon>Neoteleostei</taxon>
        <taxon>Acanthomorphata</taxon>
        <taxon>Eupercaria</taxon>
        <taxon>Perciformes</taxon>
        <taxon>Notothenioidei</taxon>
        <taxon>Channichthyidae</taxon>
        <taxon>Chaenocephalus</taxon>
    </lineage>
</organism>
<sequence>MVQHWTDSFTDNVTESVQSWIYKPGISRRALLLPSVGFSAHPIMRADCAKEAHHSGRTHHENFSSPTAKGNILDCFKKKVDRRREKAFLLMLFIVLVKYVFFLSSYTKSIIAKMF</sequence>
<dbReference type="Proteomes" id="UP001057452">
    <property type="component" value="Chromosome 21"/>
</dbReference>
<comment type="caution">
    <text evidence="1">The sequence shown here is derived from an EMBL/GenBank/DDBJ whole genome shotgun (WGS) entry which is preliminary data.</text>
</comment>
<evidence type="ECO:0000313" key="1">
    <source>
        <dbReference type="EMBL" id="KAI4805732.1"/>
    </source>
</evidence>
<reference evidence="1" key="1">
    <citation type="submission" date="2022-05" db="EMBL/GenBank/DDBJ databases">
        <title>Chromosome-level genome of Chaenocephalus aceratus.</title>
        <authorList>
            <person name="Park H."/>
        </authorList>
    </citation>
    <scope>NUCLEOTIDE SEQUENCE</scope>
    <source>
        <strain evidence="1">KU_202001</strain>
    </source>
</reference>
<accession>A0ACB9VZH8</accession>
<protein>
    <submittedName>
        <fullName evidence="1">Uncharacterized protein</fullName>
    </submittedName>
</protein>
<evidence type="ECO:0000313" key="2">
    <source>
        <dbReference type="Proteomes" id="UP001057452"/>
    </source>
</evidence>
<gene>
    <name evidence="1" type="ORF">KUCAC02_010331</name>
</gene>
<proteinExistence type="predicted"/>
<name>A0ACB9VZH8_CHAAC</name>
<keyword evidence="2" id="KW-1185">Reference proteome</keyword>
<dbReference type="EMBL" id="CM043805">
    <property type="protein sequence ID" value="KAI4805732.1"/>
    <property type="molecule type" value="Genomic_DNA"/>
</dbReference>